<name>A0ABQ3V3W1_9CHLR</name>
<dbReference type="PANTHER" id="PTHR10638">
    <property type="entry name" value="COPPER AMINE OXIDASE"/>
    <property type="match status" value="1"/>
</dbReference>
<reference evidence="10 11" key="1">
    <citation type="journal article" date="2021" name="Int. J. Syst. Evol. Microbiol.">
        <title>Reticulibacter mediterranei gen. nov., sp. nov., within the new family Reticulibacteraceae fam. nov., and Ktedonospora formicarum gen. nov., sp. nov., Ktedonobacter robiniae sp. nov., Dictyobacter formicarum sp. nov. and Dictyobacter arantiisoli sp. nov., belonging to the class Ktedonobacteria.</title>
        <authorList>
            <person name="Yabe S."/>
            <person name="Zheng Y."/>
            <person name="Wang C.M."/>
            <person name="Sakai Y."/>
            <person name="Abe K."/>
            <person name="Yokota A."/>
            <person name="Donadio S."/>
            <person name="Cavaletti L."/>
            <person name="Monciardini P."/>
        </authorList>
    </citation>
    <scope>NUCLEOTIDE SEQUENCE [LARGE SCALE GENOMIC DNA]</scope>
    <source>
        <strain evidence="10 11">SOSP1-30</strain>
    </source>
</reference>
<dbReference type="Pfam" id="PF01179">
    <property type="entry name" value="Cu_amine_oxid"/>
    <property type="match status" value="1"/>
</dbReference>
<keyword evidence="4 6" id="KW-0560">Oxidoreductase</keyword>
<dbReference type="InterPro" id="IPR036460">
    <property type="entry name" value="Cu_amine_oxidase_C_sf"/>
</dbReference>
<feature type="domain" description="Copper amine oxidase catalytic" evidence="7">
    <location>
        <begin position="231"/>
        <end position="634"/>
    </location>
</feature>
<dbReference type="RefSeq" id="WP_201375814.1">
    <property type="nucleotide sequence ID" value="NZ_BNJG01000003.1"/>
</dbReference>
<keyword evidence="3 6" id="KW-0801">TPQ</keyword>
<dbReference type="Proteomes" id="UP000654345">
    <property type="component" value="Unassembled WGS sequence"/>
</dbReference>
<dbReference type="PANTHER" id="PTHR10638:SF41">
    <property type="entry name" value="AMINE OXIDASE"/>
    <property type="match status" value="1"/>
</dbReference>
<dbReference type="EMBL" id="BNJG01000003">
    <property type="protein sequence ID" value="GHO59647.1"/>
    <property type="molecule type" value="Genomic_DNA"/>
</dbReference>
<keyword evidence="5 6" id="KW-0186">Copper</keyword>
<dbReference type="Gene3D" id="3.10.450.40">
    <property type="match status" value="2"/>
</dbReference>
<protein>
    <recommendedName>
        <fullName evidence="6">Amine oxidase</fullName>
        <ecNumber evidence="6">1.4.3.-</ecNumber>
    </recommendedName>
</protein>
<feature type="domain" description="Copper amine oxidase N3-terminal" evidence="8">
    <location>
        <begin position="109"/>
        <end position="209"/>
    </location>
</feature>
<comment type="cofactor">
    <cofactor evidence="6">
        <name>Cu cation</name>
        <dbReference type="ChEBI" id="CHEBI:23378"/>
    </cofactor>
    <text evidence="6">Contains 1 topaquinone per subunit.</text>
</comment>
<evidence type="ECO:0000256" key="1">
    <source>
        <dbReference type="ARBA" id="ARBA00007983"/>
    </source>
</evidence>
<evidence type="ECO:0000259" key="8">
    <source>
        <dbReference type="Pfam" id="PF02728"/>
    </source>
</evidence>
<keyword evidence="2 6" id="KW-0479">Metal-binding</keyword>
<comment type="caution">
    <text evidence="10">The sequence shown here is derived from an EMBL/GenBank/DDBJ whole genome shotgun (WGS) entry which is preliminary data.</text>
</comment>
<evidence type="ECO:0000313" key="10">
    <source>
        <dbReference type="EMBL" id="GHO59647.1"/>
    </source>
</evidence>
<keyword evidence="11" id="KW-1185">Reference proteome</keyword>
<evidence type="ECO:0000256" key="2">
    <source>
        <dbReference type="ARBA" id="ARBA00022723"/>
    </source>
</evidence>
<dbReference type="Gene3D" id="2.70.98.20">
    <property type="entry name" value="Copper amine oxidase, catalytic domain"/>
    <property type="match status" value="1"/>
</dbReference>
<sequence length="649" mass="73319">MTDIHQATDALSPSEIILHPLESLTLEEITVAVDIVRAEQQLSEDVRFVSVNLHEPAKEIVLNFKEGDEIAREAFIVLLDKASGATYEAVVSVTEKRVKSWKHIPGVQPAVLFEEVVECEKVLKAHPEFQEALRRRGITDLGLVMVDTWTVGNYGHEEERTRRILRSLAYLRHNPTDNGYARPIEGIIAFIDVNQMVVIRVEDHGIVPVPPEAGEYTPEAVGEMRTDLKPIQITQPEGPSFSVHGHEVRWQKWRFRIGFTTREGLVLHTLGYEDQGRVRPIMYRASLAEMVVPYGDPGVSHYRKTAFDVGEYGVGILANALELGCDCLGYIHYFDALVTDGFGNPVRLPNAICMHEEDFGILWKHADWRVDRTEVRRSRRLAISFIATIDNYEYGFFWYLYQDGNIEFEAKLTGIVSTGAVLPGVKPKYGQLVAPQVNAPIHQHIFCLRMDMMIDGINNSVYEVHTEAEPLGPENPYGNAFFAKSTLLATEIEAQQTIDPFSARYWKVANPNVQNRLGESVAYKLMPGDNALPFLHPESSIMKRAGFIKKNLWVTPYHEKELYPAGDYPNQHAGGEGLPAWTQANRSLENTDVVLWYIMNAHHVARPEDWPVMPATYIGFMLKPVGFFDRNPSLDVPPPTSSHDHCCEH</sequence>
<dbReference type="InterPro" id="IPR016182">
    <property type="entry name" value="Cu_amine_oxidase_N-reg"/>
</dbReference>
<comment type="PTM">
    <text evidence="6">Topaquinone (TPQ) is generated by copper-dependent autoxidation of a specific tyrosyl residue.</text>
</comment>
<dbReference type="SUPFAM" id="SSF54416">
    <property type="entry name" value="Amine oxidase N-terminal region"/>
    <property type="match status" value="2"/>
</dbReference>
<dbReference type="EC" id="1.4.3.-" evidence="6"/>
<accession>A0ABQ3V3W1</accession>
<dbReference type="InterPro" id="IPR054157">
    <property type="entry name" value="AGAO-like_N2"/>
</dbReference>
<comment type="similarity">
    <text evidence="1 6">Belongs to the copper/topaquinone oxidase family.</text>
</comment>
<dbReference type="NCBIfam" id="NF008559">
    <property type="entry name" value="PRK11504.1"/>
    <property type="match status" value="1"/>
</dbReference>
<gene>
    <name evidence="10" type="ORF">KSB_81220</name>
</gene>
<dbReference type="Pfam" id="PF02728">
    <property type="entry name" value="Cu_amine_oxidN3"/>
    <property type="match status" value="1"/>
</dbReference>
<evidence type="ECO:0000256" key="3">
    <source>
        <dbReference type="ARBA" id="ARBA00022772"/>
    </source>
</evidence>
<dbReference type="InterPro" id="IPR015802">
    <property type="entry name" value="Cu_amine_oxidase_N3"/>
</dbReference>
<evidence type="ECO:0000256" key="4">
    <source>
        <dbReference type="ARBA" id="ARBA00023002"/>
    </source>
</evidence>
<organism evidence="10 11">
    <name type="scientific">Ktedonobacter robiniae</name>
    <dbReference type="NCBI Taxonomy" id="2778365"/>
    <lineage>
        <taxon>Bacteria</taxon>
        <taxon>Bacillati</taxon>
        <taxon>Chloroflexota</taxon>
        <taxon>Ktedonobacteria</taxon>
        <taxon>Ktedonobacterales</taxon>
        <taxon>Ktedonobacteraceae</taxon>
        <taxon>Ktedonobacter</taxon>
    </lineage>
</organism>
<proteinExistence type="inferred from homology"/>
<dbReference type="Pfam" id="PF21994">
    <property type="entry name" value="AGAO-like_N2"/>
    <property type="match status" value="1"/>
</dbReference>
<dbReference type="PROSITE" id="PS01164">
    <property type="entry name" value="COPPER_AMINE_OXID_1"/>
    <property type="match status" value="1"/>
</dbReference>
<dbReference type="SUPFAM" id="SSF49998">
    <property type="entry name" value="Amine oxidase catalytic domain"/>
    <property type="match status" value="1"/>
</dbReference>
<feature type="domain" description="AGAO-like N2" evidence="9">
    <location>
        <begin position="25"/>
        <end position="100"/>
    </location>
</feature>
<dbReference type="InterPro" id="IPR000269">
    <property type="entry name" value="Cu_amine_oxidase"/>
</dbReference>
<evidence type="ECO:0000259" key="7">
    <source>
        <dbReference type="Pfam" id="PF01179"/>
    </source>
</evidence>
<evidence type="ECO:0000313" key="11">
    <source>
        <dbReference type="Proteomes" id="UP000654345"/>
    </source>
</evidence>
<evidence type="ECO:0000256" key="6">
    <source>
        <dbReference type="RuleBase" id="RU000672"/>
    </source>
</evidence>
<evidence type="ECO:0000259" key="9">
    <source>
        <dbReference type="Pfam" id="PF21994"/>
    </source>
</evidence>
<dbReference type="InterPro" id="IPR049948">
    <property type="entry name" value="Cu_Am_ox_TPQ-bd"/>
</dbReference>
<evidence type="ECO:0000256" key="5">
    <source>
        <dbReference type="ARBA" id="ARBA00023008"/>
    </source>
</evidence>
<dbReference type="InterPro" id="IPR015798">
    <property type="entry name" value="Cu_amine_oxidase_C"/>
</dbReference>